<dbReference type="Gene3D" id="3.40.190.10">
    <property type="entry name" value="Periplasmic binding protein-like II"/>
    <property type="match status" value="1"/>
</dbReference>
<comment type="caution">
    <text evidence="2">The sequence shown here is derived from an EMBL/GenBank/DDBJ whole genome shotgun (WGS) entry which is preliminary data.</text>
</comment>
<dbReference type="EMBL" id="BOMG01000076">
    <property type="protein sequence ID" value="GID57752.1"/>
    <property type="molecule type" value="Genomic_DNA"/>
</dbReference>
<reference evidence="2 3" key="1">
    <citation type="submission" date="2021-01" db="EMBL/GenBank/DDBJ databases">
        <title>Whole genome shotgun sequence of Actinoplanes couchii NBRC 106145.</title>
        <authorList>
            <person name="Komaki H."/>
            <person name="Tamura T."/>
        </authorList>
    </citation>
    <scope>NUCLEOTIDE SEQUENCE [LARGE SCALE GENOMIC DNA]</scope>
    <source>
        <strain evidence="2 3">NBRC 106145</strain>
    </source>
</reference>
<dbReference type="Pfam" id="PF00497">
    <property type="entry name" value="SBP_bac_3"/>
    <property type="match status" value="1"/>
</dbReference>
<feature type="domain" description="Solute-binding protein family 3/N-terminal" evidence="1">
    <location>
        <begin position="38"/>
        <end position="218"/>
    </location>
</feature>
<dbReference type="Proteomes" id="UP000612282">
    <property type="component" value="Unassembled WGS sequence"/>
</dbReference>
<gene>
    <name evidence="2" type="ORF">Aco03nite_061560</name>
</gene>
<organism evidence="2 3">
    <name type="scientific">Actinoplanes couchii</name>
    <dbReference type="NCBI Taxonomy" id="403638"/>
    <lineage>
        <taxon>Bacteria</taxon>
        <taxon>Bacillati</taxon>
        <taxon>Actinomycetota</taxon>
        <taxon>Actinomycetes</taxon>
        <taxon>Micromonosporales</taxon>
        <taxon>Micromonosporaceae</taxon>
        <taxon>Actinoplanes</taxon>
    </lineage>
</organism>
<accession>A0ABQ3XGY9</accession>
<evidence type="ECO:0000313" key="3">
    <source>
        <dbReference type="Proteomes" id="UP000612282"/>
    </source>
</evidence>
<sequence>MTRVTGVLVAAVLMAGTAGCGLPKDAGTTLDDVRGGVLRVGVTENPPWTDVPDEGPPTGAEIVLVQRLAEQLDTTVEWYPGPESELMAAVKDRVLDLVVGGLDADAPWTDEASLTSPFVTMKTLVAGPPGVAVPDDLAGVQVAVRAGTADVAALAAEDATVVAVPEITGRETMPVVVGEWRLDELDLGDADHEIGSHDHVWALPPGENGWQAEVERFLLAQSHTGVEDLLVAAERAS</sequence>
<evidence type="ECO:0000259" key="1">
    <source>
        <dbReference type="Pfam" id="PF00497"/>
    </source>
</evidence>
<dbReference type="PROSITE" id="PS51257">
    <property type="entry name" value="PROKAR_LIPOPROTEIN"/>
    <property type="match status" value="1"/>
</dbReference>
<dbReference type="RefSeq" id="WP_203800967.1">
    <property type="nucleotide sequence ID" value="NZ_BAAAQE010000099.1"/>
</dbReference>
<dbReference type="InterPro" id="IPR001638">
    <property type="entry name" value="Solute-binding_3/MltF_N"/>
</dbReference>
<proteinExistence type="predicted"/>
<dbReference type="SUPFAM" id="SSF53850">
    <property type="entry name" value="Periplasmic binding protein-like II"/>
    <property type="match status" value="1"/>
</dbReference>
<name>A0ABQ3XGY9_9ACTN</name>
<evidence type="ECO:0000313" key="2">
    <source>
        <dbReference type="EMBL" id="GID57752.1"/>
    </source>
</evidence>
<protein>
    <recommendedName>
        <fullName evidence="1">Solute-binding protein family 3/N-terminal domain-containing protein</fullName>
    </recommendedName>
</protein>
<keyword evidence="3" id="KW-1185">Reference proteome</keyword>